<feature type="signal peptide" evidence="1">
    <location>
        <begin position="1"/>
        <end position="22"/>
    </location>
</feature>
<dbReference type="OrthoDB" id="1814458at2"/>
<feature type="chain" id="PRO_5010340055" evidence="1">
    <location>
        <begin position="23"/>
        <end position="781"/>
    </location>
</feature>
<evidence type="ECO:0000313" key="3">
    <source>
        <dbReference type="EMBL" id="SEH40784.1"/>
    </source>
</evidence>
<sequence length="781" mass="84719">MLFKKILSITLAAAMSASMISAAPTITSTSVAVAADTAQEAYMAKCMLCHKEVPKSEIHIASNGCSACYDCYPAASCCFPTITTSTSGIITAIDNDSLTLDKAGKFFFNAPLELQHLTNKLGHKPKVGEKLNMEYTYVDNPEHTDDHYIITFKSASTENDSAVTVEDNEVHGIAGVFDHAEDGYLYFINNEKYPYGESLAAAVNSLSKGNIINVTLSSSDTIISVEKTIEGTTTATSVQTSITTTTTCINTTLPATTTYWKQYALSLIPPEKTEYNIGEELDFTGGSAYGTVYDSLGMLGDTFPQPIDSKYFKVDSSEFDNTKPGTYTIYVTYGEGEGMAKQSFKVTVRGAVTSQPVTTATITTTLTAPVTSVKEYDRTSFRGTFDSYVDCGSYKELYLSGGIKYTLSSLRLEGGLSDEKVTEILKSLNKGDNIIVTANQSYMAVNYLYDIFSIDLYSVTTHYNPSPTTTANVSYPYGGTNNDVPDHSTTYTEPELWMYGTGVDHFNEIKTIPTKTIYDEGESLDLSGLAISAYHSVNRHSNKGNFEVLRTDYLWDITNIYPEYIKIESLDGKTSVSADEFSTLKGGAYIVKIGTDGSFKCNVEGESSDRTVYDTQSVEFSFIVYINSADKSAKLVKISNAEVTDFTIGSENGFVISKIGSYTINNRESMLGSSSADLDLRKGDIVSGDIYVDPDNNTIIRGELEVSKYTGDIGDANGDSSLDMGDVVLIMQSLANPNKYGENGTDENHITKRGSALGDINGGGLSTQDALAIQRILLGLD</sequence>
<dbReference type="GO" id="GO:0000272">
    <property type="term" value="P:polysaccharide catabolic process"/>
    <property type="evidence" value="ECO:0007669"/>
    <property type="project" value="InterPro"/>
</dbReference>
<organism evidence="3 4">
    <name type="scientific">Ruminococcus flavefaciens</name>
    <dbReference type="NCBI Taxonomy" id="1265"/>
    <lineage>
        <taxon>Bacteria</taxon>
        <taxon>Bacillati</taxon>
        <taxon>Bacillota</taxon>
        <taxon>Clostridia</taxon>
        <taxon>Eubacteriales</taxon>
        <taxon>Oscillospiraceae</taxon>
        <taxon>Ruminococcus</taxon>
    </lineage>
</organism>
<reference evidence="3 4" key="1">
    <citation type="submission" date="2016-10" db="EMBL/GenBank/DDBJ databases">
        <authorList>
            <person name="de Groot N.N."/>
        </authorList>
    </citation>
    <scope>NUCLEOTIDE SEQUENCE [LARGE SCALE GENOMIC DNA]</scope>
    <source>
        <strain evidence="3 4">YAD2003</strain>
    </source>
</reference>
<dbReference type="Gene3D" id="1.10.1330.10">
    <property type="entry name" value="Dockerin domain"/>
    <property type="match status" value="1"/>
</dbReference>
<accession>A0A1H6I2V6</accession>
<evidence type="ECO:0000256" key="1">
    <source>
        <dbReference type="SAM" id="SignalP"/>
    </source>
</evidence>
<dbReference type="Pfam" id="PF07523">
    <property type="entry name" value="Big_3"/>
    <property type="match status" value="1"/>
</dbReference>
<dbReference type="InterPro" id="IPR036439">
    <property type="entry name" value="Dockerin_dom_sf"/>
</dbReference>
<dbReference type="Proteomes" id="UP000183190">
    <property type="component" value="Unassembled WGS sequence"/>
</dbReference>
<keyword evidence="1" id="KW-0732">Signal</keyword>
<proteinExistence type="predicted"/>
<evidence type="ECO:0000259" key="2">
    <source>
        <dbReference type="Pfam" id="PF07523"/>
    </source>
</evidence>
<protein>
    <submittedName>
        <fullName evidence="3">Ig-like domain (Group 3)</fullName>
    </submittedName>
</protein>
<dbReference type="InterPro" id="IPR022038">
    <property type="entry name" value="Ig-like_bact"/>
</dbReference>
<gene>
    <name evidence="3" type="ORF">SAMN02910265_00452</name>
</gene>
<dbReference type="RefSeq" id="WP_074714265.1">
    <property type="nucleotide sequence ID" value="NZ_FNWV01000001.1"/>
</dbReference>
<dbReference type="Gene3D" id="2.60.40.3630">
    <property type="match status" value="1"/>
</dbReference>
<dbReference type="EMBL" id="FNWV01000001">
    <property type="protein sequence ID" value="SEH40784.1"/>
    <property type="molecule type" value="Genomic_DNA"/>
</dbReference>
<name>A0A1H6I2V6_RUMFL</name>
<dbReference type="AlphaFoldDB" id="A0A1H6I2V6"/>
<evidence type="ECO:0000313" key="4">
    <source>
        <dbReference type="Proteomes" id="UP000183190"/>
    </source>
</evidence>
<feature type="domain" description="Ig-like" evidence="2">
    <location>
        <begin position="269"/>
        <end position="348"/>
    </location>
</feature>